<evidence type="ECO:0000313" key="9">
    <source>
        <dbReference type="Proteomes" id="UP000325113"/>
    </source>
</evidence>
<dbReference type="Proteomes" id="UP000324907">
    <property type="component" value="Unassembled WGS sequence"/>
</dbReference>
<evidence type="ECO:0000313" key="3">
    <source>
        <dbReference type="EMBL" id="KAA0164872.1"/>
    </source>
</evidence>
<feature type="transmembrane region" description="Helical" evidence="1">
    <location>
        <begin position="6"/>
        <end position="29"/>
    </location>
</feature>
<comment type="caution">
    <text evidence="3">The sequence shown here is derived from an EMBL/GenBank/DDBJ whole genome shotgun (WGS) entry which is preliminary data.</text>
</comment>
<evidence type="ECO:0000313" key="7">
    <source>
        <dbReference type="Proteomes" id="UP000323011"/>
    </source>
</evidence>
<dbReference type="Proteomes" id="UP000325113">
    <property type="component" value="Unassembled WGS sequence"/>
</dbReference>
<organism evidence="3 9">
    <name type="scientific">Cafeteria roenbergensis</name>
    <name type="common">Marine flagellate</name>
    <dbReference type="NCBI Taxonomy" id="33653"/>
    <lineage>
        <taxon>Eukaryota</taxon>
        <taxon>Sar</taxon>
        <taxon>Stramenopiles</taxon>
        <taxon>Bigyra</taxon>
        <taxon>Opalozoa</taxon>
        <taxon>Bicosoecida</taxon>
        <taxon>Cafeteriaceae</taxon>
        <taxon>Cafeteria</taxon>
    </lineage>
</organism>
<proteinExistence type="predicted"/>
<evidence type="ECO:0000313" key="8">
    <source>
        <dbReference type="Proteomes" id="UP000324907"/>
    </source>
</evidence>
<evidence type="ECO:0000313" key="2">
    <source>
        <dbReference type="EMBL" id="KAA0151123.1"/>
    </source>
</evidence>
<evidence type="ECO:0000313" key="4">
    <source>
        <dbReference type="EMBL" id="KAA0167248.1"/>
    </source>
</evidence>
<evidence type="ECO:0000313" key="6">
    <source>
        <dbReference type="Proteomes" id="UP000322899"/>
    </source>
</evidence>
<dbReference type="AlphaFoldDB" id="A0A5A8DHR9"/>
<dbReference type="Proteomes" id="UP000323011">
    <property type="component" value="Unassembled WGS sequence"/>
</dbReference>
<keyword evidence="7" id="KW-1185">Reference proteome</keyword>
<dbReference type="EMBL" id="VLTN01000029">
    <property type="protein sequence ID" value="KAA0151123.1"/>
    <property type="molecule type" value="Genomic_DNA"/>
</dbReference>
<evidence type="ECO:0000256" key="1">
    <source>
        <dbReference type="SAM" id="Phobius"/>
    </source>
</evidence>
<feature type="transmembrane region" description="Helical" evidence="1">
    <location>
        <begin position="75"/>
        <end position="95"/>
    </location>
</feature>
<dbReference type="Proteomes" id="UP000322899">
    <property type="component" value="Unassembled WGS sequence"/>
</dbReference>
<reference evidence="6 7" key="1">
    <citation type="submission" date="2019-07" db="EMBL/GenBank/DDBJ databases">
        <title>Genomes of Cafeteria roenbergensis.</title>
        <authorList>
            <person name="Fischer M.G."/>
            <person name="Hackl T."/>
            <person name="Roman M."/>
        </authorList>
    </citation>
    <scope>NUCLEOTIDE SEQUENCE [LARGE SCALE GENOMIC DNA]</scope>
    <source>
        <strain evidence="2 7">BVI</strain>
        <strain evidence="3 9">Cflag</strain>
        <strain evidence="5 6">E4-10P</strain>
        <strain evidence="4 8">RCC970-E3</strain>
    </source>
</reference>
<keyword evidence="1" id="KW-1133">Transmembrane helix</keyword>
<accession>A0A5A8DHR9</accession>
<dbReference type="EMBL" id="VLTO01000041">
    <property type="protein sequence ID" value="KAA0172888.1"/>
    <property type="molecule type" value="Genomic_DNA"/>
</dbReference>
<keyword evidence="1" id="KW-0472">Membrane</keyword>
<name>A0A5A8DHR9_CAFRO</name>
<protein>
    <submittedName>
        <fullName evidence="3">Uncharacterized protein</fullName>
    </submittedName>
</protein>
<dbReference type="EMBL" id="VLTL01000035">
    <property type="protein sequence ID" value="KAA0167248.1"/>
    <property type="molecule type" value="Genomic_DNA"/>
</dbReference>
<gene>
    <name evidence="5" type="ORF">FNF27_05643</name>
    <name evidence="4" type="ORF">FNF28_02898</name>
    <name evidence="2" type="ORF">FNF29_04814</name>
    <name evidence="3" type="ORF">FNF31_02194</name>
</gene>
<dbReference type="EMBL" id="VLTM01000015">
    <property type="protein sequence ID" value="KAA0164872.1"/>
    <property type="molecule type" value="Genomic_DNA"/>
</dbReference>
<evidence type="ECO:0000313" key="5">
    <source>
        <dbReference type="EMBL" id="KAA0172888.1"/>
    </source>
</evidence>
<keyword evidence="1" id="KW-0812">Transmembrane</keyword>
<sequence>MMFSGLFAAGILDVLILPVIALLLGAGAFMQLRLLMQTVATFAKNDMGTGAAAILTPASKFLTEAFGGRSPKPSLLVIAVIGLGIVVIIVGARIVTSLDALAAAQRKRSD</sequence>